<dbReference type="PROSITE" id="PS01174">
    <property type="entry name" value="LIPASE_GDXG_SER"/>
    <property type="match status" value="1"/>
</dbReference>
<dbReference type="PANTHER" id="PTHR23024:SF458">
    <property type="entry name" value="ALPHA_BETA HYDROLASE FOLD-3 DOMAIN-CONTAINING PROTEIN"/>
    <property type="match status" value="1"/>
</dbReference>
<keyword evidence="5" id="KW-1185">Reference proteome</keyword>
<dbReference type="AlphaFoldDB" id="A0ABD3BKX0"/>
<dbReference type="InterPro" id="IPR050466">
    <property type="entry name" value="Carboxylest/Gibb_receptor"/>
</dbReference>
<feature type="domain" description="Alpha/beta hydrolase fold-3" evidence="3">
    <location>
        <begin position="79"/>
        <end position="299"/>
    </location>
</feature>
<dbReference type="Gene3D" id="3.40.50.1820">
    <property type="entry name" value="alpha/beta hydrolase"/>
    <property type="match status" value="1"/>
</dbReference>
<feature type="active site" evidence="2">
    <location>
        <position position="167"/>
    </location>
</feature>
<dbReference type="EMBL" id="JAVIJP010000081">
    <property type="protein sequence ID" value="KAL3617937.1"/>
    <property type="molecule type" value="Genomic_DNA"/>
</dbReference>
<organism evidence="4 5">
    <name type="scientific">Castilleja foliolosa</name>
    <dbReference type="NCBI Taxonomy" id="1961234"/>
    <lineage>
        <taxon>Eukaryota</taxon>
        <taxon>Viridiplantae</taxon>
        <taxon>Streptophyta</taxon>
        <taxon>Embryophyta</taxon>
        <taxon>Tracheophyta</taxon>
        <taxon>Spermatophyta</taxon>
        <taxon>Magnoliopsida</taxon>
        <taxon>eudicotyledons</taxon>
        <taxon>Gunneridae</taxon>
        <taxon>Pentapetalae</taxon>
        <taxon>asterids</taxon>
        <taxon>lamiids</taxon>
        <taxon>Lamiales</taxon>
        <taxon>Orobanchaceae</taxon>
        <taxon>Pedicularideae</taxon>
        <taxon>Castillejinae</taxon>
        <taxon>Castilleja</taxon>
    </lineage>
</organism>
<reference evidence="5" key="1">
    <citation type="journal article" date="2024" name="IScience">
        <title>Strigolactones Initiate the Formation of Haustorium-like Structures in Castilleja.</title>
        <authorList>
            <person name="Buerger M."/>
            <person name="Peterson D."/>
            <person name="Chory J."/>
        </authorList>
    </citation>
    <scope>NUCLEOTIDE SEQUENCE [LARGE SCALE GENOMIC DNA]</scope>
</reference>
<evidence type="ECO:0000313" key="5">
    <source>
        <dbReference type="Proteomes" id="UP001632038"/>
    </source>
</evidence>
<evidence type="ECO:0000313" key="4">
    <source>
        <dbReference type="EMBL" id="KAL3617937.1"/>
    </source>
</evidence>
<evidence type="ECO:0000259" key="3">
    <source>
        <dbReference type="Pfam" id="PF07859"/>
    </source>
</evidence>
<name>A0ABD3BKX0_9LAMI</name>
<evidence type="ECO:0000256" key="1">
    <source>
        <dbReference type="ARBA" id="ARBA00010515"/>
    </source>
</evidence>
<dbReference type="Pfam" id="PF07859">
    <property type="entry name" value="Abhydrolase_3"/>
    <property type="match status" value="1"/>
</dbReference>
<dbReference type="SUPFAM" id="SSF53474">
    <property type="entry name" value="alpha/beta-Hydrolases"/>
    <property type="match status" value="1"/>
</dbReference>
<dbReference type="Proteomes" id="UP001632038">
    <property type="component" value="Unassembled WGS sequence"/>
</dbReference>
<sequence>MADATNNEIEFEFLPLIRVYKNGQVERLIGTETSPPGTDPQTGVTSKDVTNIIEETEVYVRIYIPKLSSDDSNQKLPLLVYFHGGGFMIETPSSPTYHNYLNALVAESHVITVSVHYRLAPEHPLPIGYEDSYAAFKWVASHREGGGPEDLLNRHADFGRVFLSGDSAGGNIAHNLAMAAGKPEAGVNVEILGISLVDPYFWGSDPIGEEELNPGRKADVDRLWQFVCPSCPDDDPWINPVAEGGPGLAELGCRRVLVSVAEKDVLKDRGWLYFQVLSRCGWTGTVEIHQTEGEEHVFHLRDMKSDKAKERMRRMANFFNRHMPPIV</sequence>
<protein>
    <recommendedName>
        <fullName evidence="3">Alpha/beta hydrolase fold-3 domain-containing protein</fullName>
    </recommendedName>
</protein>
<dbReference type="InterPro" id="IPR029058">
    <property type="entry name" value="AB_hydrolase_fold"/>
</dbReference>
<accession>A0ABD3BKX0</accession>
<gene>
    <name evidence="4" type="ORF">CASFOL_038258</name>
</gene>
<comment type="caution">
    <text evidence="4">The sequence shown here is derived from an EMBL/GenBank/DDBJ whole genome shotgun (WGS) entry which is preliminary data.</text>
</comment>
<proteinExistence type="inferred from homology"/>
<dbReference type="InterPro" id="IPR013094">
    <property type="entry name" value="AB_hydrolase_3"/>
</dbReference>
<dbReference type="InterPro" id="IPR033140">
    <property type="entry name" value="Lipase_GDXG_put_SER_AS"/>
</dbReference>
<comment type="similarity">
    <text evidence="1">Belongs to the 'GDXG' lipolytic enzyme family.</text>
</comment>
<evidence type="ECO:0000256" key="2">
    <source>
        <dbReference type="PROSITE-ProRule" id="PRU10038"/>
    </source>
</evidence>
<dbReference type="PANTHER" id="PTHR23024">
    <property type="entry name" value="ARYLACETAMIDE DEACETYLASE"/>
    <property type="match status" value="1"/>
</dbReference>